<accession>A0A0A8UTC5</accession>
<dbReference type="SUPFAM" id="SSF53474">
    <property type="entry name" value="alpha/beta-Hydrolases"/>
    <property type="match status" value="1"/>
</dbReference>
<dbReference type="HOGENOM" id="CLU_490738_0_0_6"/>
<organism evidence="1 2">
    <name type="scientific">Legionella hackeliae</name>
    <dbReference type="NCBI Taxonomy" id="449"/>
    <lineage>
        <taxon>Bacteria</taxon>
        <taxon>Pseudomonadati</taxon>
        <taxon>Pseudomonadota</taxon>
        <taxon>Gammaproteobacteria</taxon>
        <taxon>Legionellales</taxon>
        <taxon>Legionellaceae</taxon>
        <taxon>Legionella</taxon>
    </lineage>
</organism>
<evidence type="ECO:0000313" key="1">
    <source>
        <dbReference type="EMBL" id="CEK10766.1"/>
    </source>
</evidence>
<protein>
    <submittedName>
        <fullName evidence="1">Putative SdbB protein (Putative substrate of the Dot/Icm system)</fullName>
    </submittedName>
</protein>
<dbReference type="KEGG" id="lha:LHA_1727"/>
<dbReference type="EMBL" id="LN681225">
    <property type="protein sequence ID" value="CEK10766.1"/>
    <property type="molecule type" value="Genomic_DNA"/>
</dbReference>
<sequence length="555" mass="63587">MKSYINNQQSSESFSFQRSMQRIMANILFPTIRRDWYAYKGYKTFEEYAESMFSKKAIGNYVVKKGWENIKAERNFVMSQDVRGNFCKLDSISLSSISKNDKLPGDGKHILNFLGSFQFYEGFVPSMIKQQIKSGATIHAFNYPGMYSSSGEVLEFNDLVNSGIAMVNNLLQKGIKPDDIILQGNCMGAAVAEAVATQFRAQNVQLRVVNSNSFKSMKSLILEKFHIPSLLSNLVDKLLHYTGWKITPAKQRQGEQYSPYHMILSRAGDKTIPLRSQMISSKKYSNGNDSLFENYKEEFKLKLEPHLELKHEDTFLTEEQRKAFAELSKLSGSKVIKDPHLAPSEGMYSARDQTKNFYDIVNTYLQISEKYINNHKQVFPAGYIPMAPFILKTEEQVISYDEEKKMSALADIIQALHNDYYEEESENKLTSFERKIQAFVNHSFMLYQQLYSENVAHDGFKEYSNFSLAISRIEKKGSNTIMALSDVLEGHISHKMKPNSYNQFVVDLLLTYLTPERIEGKSHATGEDLQFLVETLRTLNSELQINAIVTHQQSI</sequence>
<gene>
    <name evidence="1" type="ORF">LHA_1727</name>
</gene>
<dbReference type="InterPro" id="IPR029058">
    <property type="entry name" value="AB_hydrolase_fold"/>
</dbReference>
<keyword evidence="2" id="KW-1185">Reference proteome</keyword>
<dbReference type="AlphaFoldDB" id="A0A0A8UTC5"/>
<name>A0A0A8UTC5_LEGHA</name>
<dbReference type="OrthoDB" id="5642226at2"/>
<dbReference type="Proteomes" id="UP000032803">
    <property type="component" value="Chromosome I"/>
</dbReference>
<evidence type="ECO:0000313" key="2">
    <source>
        <dbReference type="Proteomes" id="UP000032803"/>
    </source>
</evidence>
<reference evidence="2" key="1">
    <citation type="submission" date="2014-09" db="EMBL/GenBank/DDBJ databases">
        <authorList>
            <person name="Gomez-Valero L."/>
        </authorList>
    </citation>
    <scope>NUCLEOTIDE SEQUENCE [LARGE SCALE GENOMIC DNA]</scope>
    <source>
        <strain evidence="2">ATCC35250</strain>
    </source>
</reference>
<dbReference type="STRING" id="449.LHA_1727"/>
<dbReference type="NCBIfam" id="NF045526">
    <property type="entry name" value="SdbBC"/>
    <property type="match status" value="1"/>
</dbReference>
<dbReference type="PATRIC" id="fig|449.7.peg.3342"/>
<dbReference type="RefSeq" id="WP_045106077.1">
    <property type="nucleotide sequence ID" value="NZ_LN681225.1"/>
</dbReference>
<proteinExistence type="predicted"/>